<gene>
    <name evidence="1" type="ORF">FVP74_07450</name>
</gene>
<comment type="caution">
    <text evidence="1">The sequence shown here is derived from an EMBL/GenBank/DDBJ whole genome shotgun (WGS) entry which is preliminary data.</text>
</comment>
<sequence>MALVAADPELSGWAAVDDPETEFPSLRVGALIDVECDIQIPSMIKALSPTGGVLAAVKALNEIGSTIGSTSTQQIDPAKLATFEALGNLMGGDLVVVAQPDSDDWKLAGKLRSDHLRVSTDELDGNVRVVGKVSRKLTAGDQKPLLALPGLDILPRAQRREIESKGPSGPNDDSWLKGPAVMLEILAIYR</sequence>
<organism evidence="1 2">
    <name type="scientific">Microbacterium saccharophilum</name>
    <dbReference type="NCBI Taxonomy" id="1213358"/>
    <lineage>
        <taxon>Bacteria</taxon>
        <taxon>Bacillati</taxon>
        <taxon>Actinomycetota</taxon>
        <taxon>Actinomycetes</taxon>
        <taxon>Micrococcales</taxon>
        <taxon>Microbacteriaceae</taxon>
        <taxon>Microbacterium</taxon>
    </lineage>
</organism>
<reference evidence="1 2" key="1">
    <citation type="submission" date="2019-08" db="EMBL/GenBank/DDBJ databases">
        <authorList>
            <person name="Dong K."/>
        </authorList>
    </citation>
    <scope>NUCLEOTIDE SEQUENCE [LARGE SCALE GENOMIC DNA]</scope>
    <source>
        <strain evidence="1 2">K-1</strain>
    </source>
</reference>
<dbReference type="Proteomes" id="UP000321949">
    <property type="component" value="Unassembled WGS sequence"/>
</dbReference>
<accession>A0A5C8I6P5</accession>
<evidence type="ECO:0000313" key="2">
    <source>
        <dbReference type="Proteomes" id="UP000321949"/>
    </source>
</evidence>
<protein>
    <submittedName>
        <fullName evidence="1">Uncharacterized protein</fullName>
    </submittedName>
</protein>
<dbReference type="Pfam" id="PF19952">
    <property type="entry name" value="DUF6414"/>
    <property type="match status" value="1"/>
</dbReference>
<dbReference type="AlphaFoldDB" id="A0A5C8I6P5"/>
<dbReference type="InterPro" id="IPR045633">
    <property type="entry name" value="DUF6414"/>
</dbReference>
<name>A0A5C8I6P5_9MICO</name>
<proteinExistence type="predicted"/>
<dbReference type="OrthoDB" id="4091735at2"/>
<evidence type="ECO:0000313" key="1">
    <source>
        <dbReference type="EMBL" id="TXK14386.1"/>
    </source>
</evidence>
<keyword evidence="2" id="KW-1185">Reference proteome</keyword>
<dbReference type="EMBL" id="VRSX01000002">
    <property type="protein sequence ID" value="TXK14386.1"/>
    <property type="molecule type" value="Genomic_DNA"/>
</dbReference>